<evidence type="ECO:0000313" key="3">
    <source>
        <dbReference type="EMBL" id="MDC0670182.1"/>
    </source>
</evidence>
<feature type="region of interest" description="Disordered" evidence="1">
    <location>
        <begin position="108"/>
        <end position="140"/>
    </location>
</feature>
<organism evidence="3 4">
    <name type="scientific">Nannocystis radixulma</name>
    <dbReference type="NCBI Taxonomy" id="2995305"/>
    <lineage>
        <taxon>Bacteria</taxon>
        <taxon>Pseudomonadati</taxon>
        <taxon>Myxococcota</taxon>
        <taxon>Polyangia</taxon>
        <taxon>Nannocystales</taxon>
        <taxon>Nannocystaceae</taxon>
        <taxon>Nannocystis</taxon>
    </lineage>
</organism>
<dbReference type="EMBL" id="JAQNDN010000010">
    <property type="protein sequence ID" value="MDC0670182.1"/>
    <property type="molecule type" value="Genomic_DNA"/>
</dbReference>
<evidence type="ECO:0000256" key="1">
    <source>
        <dbReference type="SAM" id="MobiDB-lite"/>
    </source>
</evidence>
<dbReference type="Pfam" id="PF11306">
    <property type="entry name" value="DUF3108"/>
    <property type="match status" value="1"/>
</dbReference>
<feature type="region of interest" description="Disordered" evidence="1">
    <location>
        <begin position="28"/>
        <end position="95"/>
    </location>
</feature>
<feature type="compositionally biased region" description="Low complexity" evidence="1">
    <location>
        <begin position="39"/>
        <end position="62"/>
    </location>
</feature>
<gene>
    <name evidence="3" type="ORF">POL58_20680</name>
</gene>
<name>A0ABT5B7V2_9BACT</name>
<sequence>MSAALAALATSALCIGAGVATWSMSGEAVARTTQRDETPPTTTTSPANATPTGTATTATAAATKDKSDKSVRITPSKQPRVEPPPEPPVKPEGRLAAPEIDLGFFATDGSRLPRVEPPNALVQGRDERGLSPLVGRSGELARPPLVDRSRRLRASPRPPSFGFTLLPGERFKYDIIFGGNPTGIAEAGVVSREPGLNGSPDRIRLEGSARTSGVVALLTTLVYDMAAYVDATTGAPLETGSITRREGLPGAYKRRETTTTYFGRGFVEIADKRDERSSTVRKRLPVETFDPLSIMAWVRSLDLKPGEKVKAYGLDGTVLLRVDITGKGPVRFEGMPPIGTSLGIAPDQVQQFEGVITRVDRYGAAIPGKKAYKMRVWVSTDGRRIPLAVESDIWFGVVRLVLTQYDPPRAQASSGAPVGPPARPPAAVPAAGPVPG</sequence>
<feature type="region of interest" description="Disordered" evidence="1">
    <location>
        <begin position="410"/>
        <end position="436"/>
    </location>
</feature>
<evidence type="ECO:0000256" key="2">
    <source>
        <dbReference type="SAM" id="SignalP"/>
    </source>
</evidence>
<keyword evidence="2" id="KW-0732">Signal</keyword>
<dbReference type="InterPro" id="IPR021457">
    <property type="entry name" value="DUF3108"/>
</dbReference>
<feature type="compositionally biased region" description="Pro residues" evidence="1">
    <location>
        <begin position="81"/>
        <end position="90"/>
    </location>
</feature>
<proteinExistence type="predicted"/>
<reference evidence="3 4" key="1">
    <citation type="submission" date="2022-11" db="EMBL/GenBank/DDBJ databases">
        <title>Minimal conservation of predation-associated metabolite biosynthetic gene clusters underscores biosynthetic potential of Myxococcota including descriptions for ten novel species: Archangium lansinium sp. nov., Myxococcus landrumus sp. nov., Nannocystis bai.</title>
        <authorList>
            <person name="Ahearne A."/>
            <person name="Stevens C."/>
            <person name="Dowd S."/>
        </authorList>
    </citation>
    <scope>NUCLEOTIDE SEQUENCE [LARGE SCALE GENOMIC DNA]</scope>
    <source>
        <strain evidence="3 4">NCELM</strain>
    </source>
</reference>
<dbReference type="RefSeq" id="WP_272000002.1">
    <property type="nucleotide sequence ID" value="NZ_JAQNDN010000010.1"/>
</dbReference>
<feature type="compositionally biased region" description="Pro residues" evidence="1">
    <location>
        <begin position="418"/>
        <end position="436"/>
    </location>
</feature>
<keyword evidence="4" id="KW-1185">Reference proteome</keyword>
<protein>
    <submittedName>
        <fullName evidence="3">DUF3108 domain-containing protein</fullName>
    </submittedName>
</protein>
<evidence type="ECO:0000313" key="4">
    <source>
        <dbReference type="Proteomes" id="UP001217838"/>
    </source>
</evidence>
<dbReference type="Proteomes" id="UP001217838">
    <property type="component" value="Unassembled WGS sequence"/>
</dbReference>
<accession>A0ABT5B7V2</accession>
<feature type="signal peptide" evidence="2">
    <location>
        <begin position="1"/>
        <end position="30"/>
    </location>
</feature>
<comment type="caution">
    <text evidence="3">The sequence shown here is derived from an EMBL/GenBank/DDBJ whole genome shotgun (WGS) entry which is preliminary data.</text>
</comment>
<feature type="chain" id="PRO_5045957786" evidence="2">
    <location>
        <begin position="31"/>
        <end position="436"/>
    </location>
</feature>